<dbReference type="Proteomes" id="UP000323039">
    <property type="component" value="Unassembled WGS sequence"/>
</dbReference>
<reference evidence="1 2" key="1">
    <citation type="submission" date="2019-08" db="EMBL/GenBank/DDBJ databases">
        <title>Genome sequence and analysis of Streptococcus cristatus strain S22 isolated from throat swab of children scarlet fever in Hangzhou, China.</title>
        <authorList>
            <person name="Huang Y."/>
            <person name="Xie L."/>
        </authorList>
    </citation>
    <scope>NUCLEOTIDE SEQUENCE [LARGE SCALE GENOMIC DNA]</scope>
    <source>
        <strain evidence="1 2">S22</strain>
    </source>
</reference>
<accession>A0A5B0D8P6</accession>
<evidence type="ECO:0000313" key="1">
    <source>
        <dbReference type="EMBL" id="KAA0963224.1"/>
    </source>
</evidence>
<dbReference type="RefSeq" id="WP_148877972.1">
    <property type="nucleotide sequence ID" value="NZ_VSJJ01000015.1"/>
</dbReference>
<comment type="caution">
    <text evidence="1">The sequence shown here is derived from an EMBL/GenBank/DDBJ whole genome shotgun (WGS) entry which is preliminary data.</text>
</comment>
<evidence type="ECO:0000313" key="2">
    <source>
        <dbReference type="Proteomes" id="UP000323039"/>
    </source>
</evidence>
<protein>
    <recommendedName>
        <fullName evidence="3">Phage protein</fullName>
    </recommendedName>
</protein>
<dbReference type="AlphaFoldDB" id="A0A5B0D8P6"/>
<evidence type="ECO:0008006" key="3">
    <source>
        <dbReference type="Google" id="ProtNLM"/>
    </source>
</evidence>
<sequence>MKLKYRDLHIIKHALQHYICRDNPQEGDLLQEENLLNKVKEEINWFKENIIKSGGDYGTTEDV</sequence>
<gene>
    <name evidence="1" type="ORF">FXF62_10350</name>
</gene>
<name>A0A5B0D8P6_STRCR</name>
<organism evidence="1 2">
    <name type="scientific">Streptococcus cristatus</name>
    <dbReference type="NCBI Taxonomy" id="45634"/>
    <lineage>
        <taxon>Bacteria</taxon>
        <taxon>Bacillati</taxon>
        <taxon>Bacillota</taxon>
        <taxon>Bacilli</taxon>
        <taxon>Lactobacillales</taxon>
        <taxon>Streptococcaceae</taxon>
        <taxon>Streptococcus</taxon>
    </lineage>
</organism>
<dbReference type="EMBL" id="VSJJ01000015">
    <property type="protein sequence ID" value="KAA0963224.1"/>
    <property type="molecule type" value="Genomic_DNA"/>
</dbReference>
<proteinExistence type="predicted"/>